<sequence>MSLFDLPPEILLQVFNDVGSDFFQSDISRLTGFEKWKRRGTTCDPQDRERGRWSNHLNYSLLELAGPMQKSPKLCTLRIRAFSEMNPRDHRVGRRDYLYLYAVHHLLTAAFLSNLTNLSLDLCGTRLCPRGRQENNEAVKGHTCPLVAGLLGTLRCLRLRLRRICPDALRPWKHLEGTKLPLEEALVNLSLTNESPLVTAAGHATRCGGTSVGEFLQRKADMEAQAHILATLMATPRKVRILTHTLPSMEMRAFDVLSGRTMALAEGSDWGDDGEGFEEEVSDEESEISDLSWDDDG</sequence>
<evidence type="ECO:0000313" key="3">
    <source>
        <dbReference type="Proteomes" id="UP000799440"/>
    </source>
</evidence>
<dbReference type="OrthoDB" id="3637487at2759"/>
<organism evidence="2 3">
    <name type="scientific">Sporormia fimetaria CBS 119925</name>
    <dbReference type="NCBI Taxonomy" id="1340428"/>
    <lineage>
        <taxon>Eukaryota</taxon>
        <taxon>Fungi</taxon>
        <taxon>Dikarya</taxon>
        <taxon>Ascomycota</taxon>
        <taxon>Pezizomycotina</taxon>
        <taxon>Dothideomycetes</taxon>
        <taxon>Pleosporomycetidae</taxon>
        <taxon>Pleosporales</taxon>
        <taxon>Sporormiaceae</taxon>
        <taxon>Sporormia</taxon>
    </lineage>
</organism>
<protein>
    <recommendedName>
        <fullName evidence="4">F-box domain-containing protein</fullName>
    </recommendedName>
</protein>
<accession>A0A6A6V8Z1</accession>
<feature type="region of interest" description="Disordered" evidence="1">
    <location>
        <begin position="265"/>
        <end position="297"/>
    </location>
</feature>
<dbReference type="Proteomes" id="UP000799440">
    <property type="component" value="Unassembled WGS sequence"/>
</dbReference>
<feature type="compositionally biased region" description="Acidic residues" evidence="1">
    <location>
        <begin position="269"/>
        <end position="297"/>
    </location>
</feature>
<evidence type="ECO:0000256" key="1">
    <source>
        <dbReference type="SAM" id="MobiDB-lite"/>
    </source>
</evidence>
<keyword evidence="3" id="KW-1185">Reference proteome</keyword>
<gene>
    <name evidence="2" type="ORF">M011DRAFT_458990</name>
</gene>
<proteinExistence type="predicted"/>
<dbReference type="AlphaFoldDB" id="A0A6A6V8Z1"/>
<evidence type="ECO:0008006" key="4">
    <source>
        <dbReference type="Google" id="ProtNLM"/>
    </source>
</evidence>
<evidence type="ECO:0000313" key="2">
    <source>
        <dbReference type="EMBL" id="KAF2746995.1"/>
    </source>
</evidence>
<reference evidence="2" key="1">
    <citation type="journal article" date="2020" name="Stud. Mycol.">
        <title>101 Dothideomycetes genomes: a test case for predicting lifestyles and emergence of pathogens.</title>
        <authorList>
            <person name="Haridas S."/>
            <person name="Albert R."/>
            <person name="Binder M."/>
            <person name="Bloem J."/>
            <person name="Labutti K."/>
            <person name="Salamov A."/>
            <person name="Andreopoulos B."/>
            <person name="Baker S."/>
            <person name="Barry K."/>
            <person name="Bills G."/>
            <person name="Bluhm B."/>
            <person name="Cannon C."/>
            <person name="Castanera R."/>
            <person name="Culley D."/>
            <person name="Daum C."/>
            <person name="Ezra D."/>
            <person name="Gonzalez J."/>
            <person name="Henrissat B."/>
            <person name="Kuo A."/>
            <person name="Liang C."/>
            <person name="Lipzen A."/>
            <person name="Lutzoni F."/>
            <person name="Magnuson J."/>
            <person name="Mondo S."/>
            <person name="Nolan M."/>
            <person name="Ohm R."/>
            <person name="Pangilinan J."/>
            <person name="Park H.-J."/>
            <person name="Ramirez L."/>
            <person name="Alfaro M."/>
            <person name="Sun H."/>
            <person name="Tritt A."/>
            <person name="Yoshinaga Y."/>
            <person name="Zwiers L.-H."/>
            <person name="Turgeon B."/>
            <person name="Goodwin S."/>
            <person name="Spatafora J."/>
            <person name="Crous P."/>
            <person name="Grigoriev I."/>
        </authorList>
    </citation>
    <scope>NUCLEOTIDE SEQUENCE</scope>
    <source>
        <strain evidence="2">CBS 119925</strain>
    </source>
</reference>
<dbReference type="EMBL" id="MU006575">
    <property type="protein sequence ID" value="KAF2746995.1"/>
    <property type="molecule type" value="Genomic_DNA"/>
</dbReference>
<name>A0A6A6V8Z1_9PLEO</name>